<dbReference type="EMBL" id="BOOF01000003">
    <property type="protein sequence ID" value="GIH60035.1"/>
    <property type="molecule type" value="Genomic_DNA"/>
</dbReference>
<keyword evidence="3" id="KW-1185">Reference proteome</keyword>
<feature type="region of interest" description="Disordered" evidence="1">
    <location>
        <begin position="1"/>
        <end position="44"/>
    </location>
</feature>
<protein>
    <submittedName>
        <fullName evidence="2">Uncharacterized protein</fullName>
    </submittedName>
</protein>
<sequence length="129" mass="14415">MRRLGVRKPVRRPAGPDAGARGVAAAEENGHACENRKLRETRQGWETRHGWGNRGLWQIGHGWGNRGLWETGRDYGNRDLWGNGERREAGESVSAPAGGFPTGRRRAPRRAKDLRPTPRRWPEPSACGC</sequence>
<name>A0ABQ4GF26_9ACTN</name>
<accession>A0ABQ4GF26</accession>
<feature type="compositionally biased region" description="Basic and acidic residues" evidence="1">
    <location>
        <begin position="28"/>
        <end position="44"/>
    </location>
</feature>
<dbReference type="Proteomes" id="UP000660454">
    <property type="component" value="Unassembled WGS sequence"/>
</dbReference>
<feature type="region of interest" description="Disordered" evidence="1">
    <location>
        <begin position="82"/>
        <end position="129"/>
    </location>
</feature>
<gene>
    <name evidence="2" type="ORF">Msi02_08520</name>
</gene>
<evidence type="ECO:0000313" key="3">
    <source>
        <dbReference type="Proteomes" id="UP000660454"/>
    </source>
</evidence>
<evidence type="ECO:0000313" key="2">
    <source>
        <dbReference type="EMBL" id="GIH60035.1"/>
    </source>
</evidence>
<organism evidence="2 3">
    <name type="scientific">Microbispora siamensis</name>
    <dbReference type="NCBI Taxonomy" id="564413"/>
    <lineage>
        <taxon>Bacteria</taxon>
        <taxon>Bacillati</taxon>
        <taxon>Actinomycetota</taxon>
        <taxon>Actinomycetes</taxon>
        <taxon>Streptosporangiales</taxon>
        <taxon>Streptosporangiaceae</taxon>
        <taxon>Microbispora</taxon>
    </lineage>
</organism>
<evidence type="ECO:0000256" key="1">
    <source>
        <dbReference type="SAM" id="MobiDB-lite"/>
    </source>
</evidence>
<reference evidence="2 3" key="1">
    <citation type="submission" date="2021-01" db="EMBL/GenBank/DDBJ databases">
        <title>Whole genome shotgun sequence of Microbispora siamensis NBRC 104113.</title>
        <authorList>
            <person name="Komaki H."/>
            <person name="Tamura T."/>
        </authorList>
    </citation>
    <scope>NUCLEOTIDE SEQUENCE [LARGE SCALE GENOMIC DNA]</scope>
    <source>
        <strain evidence="2 3">NBRC 104113</strain>
    </source>
</reference>
<feature type="compositionally biased region" description="Basic and acidic residues" evidence="1">
    <location>
        <begin position="110"/>
        <end position="122"/>
    </location>
</feature>
<comment type="caution">
    <text evidence="2">The sequence shown here is derived from an EMBL/GenBank/DDBJ whole genome shotgun (WGS) entry which is preliminary data.</text>
</comment>
<proteinExistence type="predicted"/>
<feature type="compositionally biased region" description="Basic residues" evidence="1">
    <location>
        <begin position="1"/>
        <end position="11"/>
    </location>
</feature>